<sequence>MQSQYSNKIQYIKQLTLKRSSEDLADIQIQIKELTGEELIQMSQSIFNSPPYILLRGDADKISGDLKDKLPDWHIEEIEP</sequence>
<protein>
    <submittedName>
        <fullName evidence="1">Uncharacterized protein</fullName>
    </submittedName>
</protein>
<gene>
    <name evidence="1" type="ORF">KT99_19909</name>
</gene>
<accession>A9D0D8</accession>
<dbReference type="EMBL" id="ABIC01000005">
    <property type="protein sequence ID" value="EDQ02100.1"/>
    <property type="molecule type" value="Genomic_DNA"/>
</dbReference>
<dbReference type="RefSeq" id="WP_005496998.1">
    <property type="nucleotide sequence ID" value="NZ_ABIC01000005.1"/>
</dbReference>
<organism evidence="1 2">
    <name type="scientific">Shewanella benthica KT99</name>
    <dbReference type="NCBI Taxonomy" id="314608"/>
    <lineage>
        <taxon>Bacteria</taxon>
        <taxon>Pseudomonadati</taxon>
        <taxon>Pseudomonadota</taxon>
        <taxon>Gammaproteobacteria</taxon>
        <taxon>Alteromonadales</taxon>
        <taxon>Shewanellaceae</taxon>
        <taxon>Shewanella</taxon>
    </lineage>
</organism>
<keyword evidence="2" id="KW-1185">Reference proteome</keyword>
<evidence type="ECO:0000313" key="1">
    <source>
        <dbReference type="EMBL" id="EDQ02100.1"/>
    </source>
</evidence>
<name>A9D0D8_9GAMM</name>
<dbReference type="Proteomes" id="UP000005839">
    <property type="component" value="Unassembled WGS sequence"/>
</dbReference>
<evidence type="ECO:0000313" key="2">
    <source>
        <dbReference type="Proteomes" id="UP000005839"/>
    </source>
</evidence>
<proteinExistence type="predicted"/>
<reference evidence="1 2" key="1">
    <citation type="submission" date="2007-10" db="EMBL/GenBank/DDBJ databases">
        <authorList>
            <person name="Yayanos A."/>
            <person name="Ferriera S."/>
            <person name="Johnson J."/>
            <person name="Kravitz S."/>
            <person name="Halpern A."/>
            <person name="Remington K."/>
            <person name="Beeson K."/>
            <person name="Tran B."/>
            <person name="Rogers Y.-H."/>
            <person name="Friedman R."/>
            <person name="Venter J.C."/>
        </authorList>
    </citation>
    <scope>NUCLEOTIDE SEQUENCE [LARGE SCALE GENOMIC DNA]</scope>
    <source>
        <strain evidence="1 2">KT99</strain>
    </source>
</reference>
<dbReference type="STRING" id="314608.KT99_19909"/>
<dbReference type="AlphaFoldDB" id="A9D0D8"/>
<comment type="caution">
    <text evidence="1">The sequence shown here is derived from an EMBL/GenBank/DDBJ whole genome shotgun (WGS) entry which is preliminary data.</text>
</comment>